<organism evidence="1 3">
    <name type="scientific">Moraxella caviae</name>
    <dbReference type="NCBI Taxonomy" id="34060"/>
    <lineage>
        <taxon>Bacteria</taxon>
        <taxon>Pseudomonadati</taxon>
        <taxon>Pseudomonadota</taxon>
        <taxon>Gammaproteobacteria</taxon>
        <taxon>Moraxellales</taxon>
        <taxon>Moraxellaceae</taxon>
        <taxon>Moraxella</taxon>
    </lineage>
</organism>
<evidence type="ECO:0000313" key="4">
    <source>
        <dbReference type="Proteomes" id="UP000255279"/>
    </source>
</evidence>
<dbReference type="RefSeq" id="WP_078276399.1">
    <property type="nucleotide sequence ID" value="NZ_CAACXO010000043.1"/>
</dbReference>
<reference evidence="2 4" key="2">
    <citation type="submission" date="2018-06" db="EMBL/GenBank/DDBJ databases">
        <authorList>
            <consortium name="Pathogen Informatics"/>
            <person name="Doyle S."/>
        </authorList>
    </citation>
    <scope>NUCLEOTIDE SEQUENCE [LARGE SCALE GENOMIC DNA]</scope>
    <source>
        <strain evidence="2 4">NCTC10293</strain>
    </source>
</reference>
<dbReference type="EMBL" id="MUXU01000033">
    <property type="protein sequence ID" value="OOR90226.1"/>
    <property type="molecule type" value="Genomic_DNA"/>
</dbReference>
<dbReference type="STRING" id="34060.B0181_04970"/>
<protein>
    <submittedName>
        <fullName evidence="1">Uncharacterized protein</fullName>
    </submittedName>
</protein>
<evidence type="ECO:0000313" key="1">
    <source>
        <dbReference type="EMBL" id="OOR90226.1"/>
    </source>
</evidence>
<dbReference type="Proteomes" id="UP000255279">
    <property type="component" value="Unassembled WGS sequence"/>
</dbReference>
<proteinExistence type="predicted"/>
<dbReference type="EMBL" id="UGQE01000004">
    <property type="protein sequence ID" value="STZ14553.1"/>
    <property type="molecule type" value="Genomic_DNA"/>
</dbReference>
<dbReference type="AlphaFoldDB" id="A0A1T0A397"/>
<evidence type="ECO:0000313" key="2">
    <source>
        <dbReference type="EMBL" id="STZ14553.1"/>
    </source>
</evidence>
<dbReference type="Proteomes" id="UP000190435">
    <property type="component" value="Unassembled WGS sequence"/>
</dbReference>
<gene>
    <name evidence="1" type="ORF">B0181_04970</name>
    <name evidence="2" type="ORF">NCTC10293_02148</name>
</gene>
<accession>A0A1T0A397</accession>
<evidence type="ECO:0000313" key="3">
    <source>
        <dbReference type="Proteomes" id="UP000190435"/>
    </source>
</evidence>
<sequence>MNKKSISQRVRRINNPKDKLALVQEWVSQRQSDFFSAFEQLEYAVGVDDLQQIHEAMDKIKDIAIKNYKAMPNIAEAMLVSKHYTVDLDEYEQEK</sequence>
<name>A0A1T0A397_9GAMM</name>
<dbReference type="OrthoDB" id="2629906at2"/>
<reference evidence="1 3" key="1">
    <citation type="submission" date="2017-02" db="EMBL/GenBank/DDBJ databases">
        <title>Draft genome sequence of Moraxella caviae CCUG 355 type strain.</title>
        <authorList>
            <person name="Engstrom-Jakobsson H."/>
            <person name="Salva-Serra F."/>
            <person name="Thorell K."/>
            <person name="Gonzales-Siles L."/>
            <person name="Karlsson R."/>
            <person name="Boulund F."/>
            <person name="Engstrand L."/>
            <person name="Moore E."/>
        </authorList>
    </citation>
    <scope>NUCLEOTIDE SEQUENCE [LARGE SCALE GENOMIC DNA]</scope>
    <source>
        <strain evidence="1 3">CCUG 355</strain>
    </source>
</reference>
<keyword evidence="3" id="KW-1185">Reference proteome</keyword>